<gene>
    <name evidence="1" type="ORF">LCPAC403_00490</name>
</gene>
<sequence>MKRRRVAQKHLKYVTTLDGKFGTLSSNKKLICYLYKNDDLVDVKPTYAGIRSITIIDGRFIYGLCHDGGGTPFLEKFLDTEKLSTFTLSEGKLLSYSKQVDFNKILALATHPLVIKYVEECRPDGLIVNILMIGEEIKSFTSEGVTINILIKGRNLTQLN</sequence>
<evidence type="ECO:0000313" key="1">
    <source>
        <dbReference type="EMBL" id="QBK92915.1"/>
    </source>
</evidence>
<dbReference type="EMBL" id="MK500588">
    <property type="protein sequence ID" value="QBK92915.1"/>
    <property type="molecule type" value="Genomic_DNA"/>
</dbReference>
<name>A0A481ZBR5_9VIRU</name>
<reference evidence="1" key="1">
    <citation type="journal article" date="2019" name="MBio">
        <title>Virus Genomes from Deep Sea Sediments Expand the Ocean Megavirome and Support Independent Origins of Viral Gigantism.</title>
        <authorList>
            <person name="Backstrom D."/>
            <person name="Yutin N."/>
            <person name="Jorgensen S.L."/>
            <person name="Dharamshi J."/>
            <person name="Homa F."/>
            <person name="Zaremba-Niedwiedzka K."/>
            <person name="Spang A."/>
            <person name="Wolf Y.I."/>
            <person name="Koonin E.V."/>
            <person name="Ettema T.J."/>
        </authorList>
    </citation>
    <scope>NUCLEOTIDE SEQUENCE</scope>
</reference>
<organism evidence="1">
    <name type="scientific">Pithovirus LCPAC403</name>
    <dbReference type="NCBI Taxonomy" id="2506596"/>
    <lineage>
        <taxon>Viruses</taxon>
        <taxon>Pithoviruses</taxon>
    </lineage>
</organism>
<proteinExistence type="predicted"/>
<protein>
    <submittedName>
        <fullName evidence="1">Uncharacterized protein</fullName>
    </submittedName>
</protein>
<accession>A0A481ZBR5</accession>